<dbReference type="AlphaFoldDB" id="A0A654FI70"/>
<evidence type="ECO:0000256" key="1">
    <source>
        <dbReference type="SAM" id="MobiDB-lite"/>
    </source>
</evidence>
<dbReference type="Proteomes" id="UP000426265">
    <property type="component" value="Unassembled WGS sequence"/>
</dbReference>
<sequence length="311" mass="34065">MAWILEKSSSVEAQGNLFGALKASRAVKSEIDAAIDYGSPGCAVESNHLILEENVLEVDTRGCSQARLILWHFCELLSTCITTMGGNLPFAAAQIGQAVRNEFVNSHASKIGIPDVSKGTVNKETLGYFIGRVYLFLVRLGTDKERLRFRQHFANEMAHYAADCLDAEFDSSYGWIECVGLADRSAFDLHGHSKELCLAFKGNQYNVDESLEAMNEQEATLESNGQRVFTLSPIKCTVFTLVQNQQFEEAAKVISKELASVGISHKIDITGEDVIVDLDTSVTIRERDSKDQGSSQPKEAASVVSSVSEGR</sequence>
<feature type="compositionally biased region" description="Low complexity" evidence="1">
    <location>
        <begin position="302"/>
        <end position="311"/>
    </location>
</feature>
<name>A0A654FI70_ARATH</name>
<dbReference type="SUPFAM" id="SSF55681">
    <property type="entry name" value="Class II aaRS and biotin synthetases"/>
    <property type="match status" value="1"/>
</dbReference>
<dbReference type="PANTHER" id="PTHR10745">
    <property type="entry name" value="GLYCYL-TRNA SYNTHETASE/DNA POLYMERASE SUBUNIT GAMMA-2"/>
    <property type="match status" value="1"/>
</dbReference>
<reference evidence="2 3" key="1">
    <citation type="submission" date="2019-11" db="EMBL/GenBank/DDBJ databases">
        <authorList>
            <person name="Jiao W.-B."/>
            <person name="Schneeberger K."/>
        </authorList>
    </citation>
    <scope>NUCLEOTIDE SEQUENCE [LARGE SCALE GENOMIC DNA]</scope>
    <source>
        <strain evidence="3">cv. An-1</strain>
    </source>
</reference>
<dbReference type="Gene3D" id="3.40.50.800">
    <property type="entry name" value="Anticodon-binding domain"/>
    <property type="match status" value="1"/>
</dbReference>
<evidence type="ECO:0000313" key="3">
    <source>
        <dbReference type="Proteomes" id="UP000426265"/>
    </source>
</evidence>
<accession>A0A654FI70</accession>
<dbReference type="InterPro" id="IPR027031">
    <property type="entry name" value="Gly-tRNA_synthase/POLG2"/>
</dbReference>
<feature type="region of interest" description="Disordered" evidence="1">
    <location>
        <begin position="286"/>
        <end position="311"/>
    </location>
</feature>
<dbReference type="PANTHER" id="PTHR10745:SF0">
    <property type="entry name" value="GLYCINE--TRNA LIGASE"/>
    <property type="match status" value="1"/>
</dbReference>
<dbReference type="SUPFAM" id="SSF52954">
    <property type="entry name" value="Class II aaRS ABD-related"/>
    <property type="match status" value="1"/>
</dbReference>
<protein>
    <submittedName>
        <fullName evidence="2">Uncharacterized protein</fullName>
    </submittedName>
</protein>
<proteinExistence type="predicted"/>
<gene>
    <name evidence="2" type="ORF">AN1_LOCUS14792</name>
</gene>
<evidence type="ECO:0000313" key="2">
    <source>
        <dbReference type="EMBL" id="VYS59351.1"/>
    </source>
</evidence>
<dbReference type="Gene3D" id="3.30.930.10">
    <property type="entry name" value="Bira Bifunctional Protein, Domain 2"/>
    <property type="match status" value="1"/>
</dbReference>
<dbReference type="InterPro" id="IPR036621">
    <property type="entry name" value="Anticodon-bd_dom_sf"/>
</dbReference>
<dbReference type="ExpressionAtlas" id="A0A654FI70">
    <property type="expression patterns" value="baseline and differential"/>
</dbReference>
<dbReference type="InterPro" id="IPR045864">
    <property type="entry name" value="aa-tRNA-synth_II/BPL/LPL"/>
</dbReference>
<dbReference type="EMBL" id="CACRSJ010000106">
    <property type="protein sequence ID" value="VYS59351.1"/>
    <property type="molecule type" value="Genomic_DNA"/>
</dbReference>
<organism evidence="2 3">
    <name type="scientific">Arabidopsis thaliana</name>
    <name type="common">Mouse-ear cress</name>
    <dbReference type="NCBI Taxonomy" id="3702"/>
    <lineage>
        <taxon>Eukaryota</taxon>
        <taxon>Viridiplantae</taxon>
        <taxon>Streptophyta</taxon>
        <taxon>Embryophyta</taxon>
        <taxon>Tracheophyta</taxon>
        <taxon>Spermatophyta</taxon>
        <taxon>Magnoliopsida</taxon>
        <taxon>eudicotyledons</taxon>
        <taxon>Gunneridae</taxon>
        <taxon>Pentapetalae</taxon>
        <taxon>rosids</taxon>
        <taxon>malvids</taxon>
        <taxon>Brassicales</taxon>
        <taxon>Brassicaceae</taxon>
        <taxon>Camelineae</taxon>
        <taxon>Arabidopsis</taxon>
    </lineage>
</organism>